<dbReference type="RefSeq" id="XP_062792805.1">
    <property type="nucleotide sequence ID" value="XM_062936754.1"/>
</dbReference>
<feature type="region of interest" description="Disordered" evidence="1">
    <location>
        <begin position="410"/>
        <end position="464"/>
    </location>
</feature>
<evidence type="ECO:0000313" key="3">
    <source>
        <dbReference type="EMBL" id="WRT68065.1"/>
    </source>
</evidence>
<reference evidence="3 4" key="1">
    <citation type="submission" date="2024-01" db="EMBL/GenBank/DDBJ databases">
        <title>Comparative genomics of Cryptococcus and Kwoniella reveals pathogenesis evolution and contrasting modes of karyotype evolution via chromosome fusion or intercentromeric recombination.</title>
        <authorList>
            <person name="Coelho M.A."/>
            <person name="David-Palma M."/>
            <person name="Shea T."/>
            <person name="Bowers K."/>
            <person name="McGinley-Smith S."/>
            <person name="Mohammad A.W."/>
            <person name="Gnirke A."/>
            <person name="Yurkov A.M."/>
            <person name="Nowrousian M."/>
            <person name="Sun S."/>
            <person name="Cuomo C.A."/>
            <person name="Heitman J."/>
        </authorList>
    </citation>
    <scope>NUCLEOTIDE SEQUENCE [LARGE SCALE GENOMIC DNA]</scope>
    <source>
        <strain evidence="3">CBS 11374</strain>
    </source>
</reference>
<feature type="transmembrane region" description="Helical" evidence="2">
    <location>
        <begin position="55"/>
        <end position="75"/>
    </location>
</feature>
<feature type="compositionally biased region" description="Polar residues" evidence="1">
    <location>
        <begin position="370"/>
        <end position="380"/>
    </location>
</feature>
<dbReference type="Proteomes" id="UP001329825">
    <property type="component" value="Chromosome 6"/>
</dbReference>
<keyword evidence="2" id="KW-0472">Membrane</keyword>
<dbReference type="GeneID" id="87957171"/>
<sequence>MSPLHEHINRLQHQHQLQLQLAKRAEPHLTNDDQDVKGKTIGSQEDWFQAHSTQVFLIFGSVLFIITLICLYGLTRGSQKRFIPKPLRSFFRRRGRGNSHSHSQTNFKRGSNRIGNAPISFGSTNGLIDQRIHGNGNGNGNGDGNTNSLVLSRNRGGGMWFDSHHVLSPLEGCENGNGNGNGMRRTNGRNVLWRKTAYLTDLRKANNQVQQKYLNYNNSNSNSNSTFPIGWERVNPVYGAVHDHDLDPNGNGIGIGHKRNRTTSSFGHTPFNSSHGYAQSYYGNDGYGYTPDSEYRFDGRIGNDSAYGNSIYSSYGSQRPISNYIPYNPLHIDLDKSQTQGQENENENGKGNTSSAVLKMRTPYPPNSVPPITTNYRFSSIHNHNDNHNIEQQQQQEDEIRNFNLIRHKRQTQIQSRPQSYYPNSPASTYIPRKSYDSQYQHQHQSPSRPNPSTDFNPNSNPYLREITSPEEIYNPIRGEYTPTPTHTHTRTQSTTDPIIDMDAKTTTDNRISIGSIKFPEPNTAYTHSSTYSFTDPTNTASSPIPNFRLSTQPPSTTTTTTPTSASFPFPRYGEEAGENDNQDAENDGKRYSWNGSLIDDRYSPELTKMNTKLNSGSIYSITNSNSNLDLDIRSPSPISAQPIGISYNEFDDTGFENDNPSPNFPPPPPRNGIHLDPNIDPSPTFPPRVPKSQSNVEINTNPSPNFPPPPETSNPNSSVTKANSASSSSHTPSKSPSSTSDSIKKRISRIKPPSLLPKPKSPSKLRYESTFAKDEDANKDVDVGNHLMPDWMIDENGSPLPNIDFDHKGSIKLSTTNVLSNTP</sequence>
<dbReference type="EMBL" id="CP141886">
    <property type="protein sequence ID" value="WRT68065.1"/>
    <property type="molecule type" value="Genomic_DNA"/>
</dbReference>
<proteinExistence type="predicted"/>
<evidence type="ECO:0000256" key="1">
    <source>
        <dbReference type="SAM" id="MobiDB-lite"/>
    </source>
</evidence>
<feature type="region of interest" description="Disordered" evidence="1">
    <location>
        <begin position="337"/>
        <end position="384"/>
    </location>
</feature>
<keyword evidence="4" id="KW-1185">Reference proteome</keyword>
<organism evidence="3 4">
    <name type="scientific">Kwoniella shivajii</name>
    <dbReference type="NCBI Taxonomy" id="564305"/>
    <lineage>
        <taxon>Eukaryota</taxon>
        <taxon>Fungi</taxon>
        <taxon>Dikarya</taxon>
        <taxon>Basidiomycota</taxon>
        <taxon>Agaricomycotina</taxon>
        <taxon>Tremellomycetes</taxon>
        <taxon>Tremellales</taxon>
        <taxon>Cryptococcaceae</taxon>
        <taxon>Kwoniella</taxon>
    </lineage>
</organism>
<keyword evidence="2" id="KW-1133">Transmembrane helix</keyword>
<feature type="compositionally biased region" description="Acidic residues" evidence="1">
    <location>
        <begin position="576"/>
        <end position="586"/>
    </location>
</feature>
<feature type="region of interest" description="Disordered" evidence="1">
    <location>
        <begin position="531"/>
        <end position="593"/>
    </location>
</feature>
<keyword evidence="2" id="KW-0812">Transmembrane</keyword>
<feature type="compositionally biased region" description="Low complexity" evidence="1">
    <location>
        <begin position="337"/>
        <end position="355"/>
    </location>
</feature>
<feature type="compositionally biased region" description="Polar residues" evidence="1">
    <location>
        <begin position="412"/>
        <end position="428"/>
    </location>
</feature>
<name>A0ABZ1D215_9TREE</name>
<evidence type="ECO:0000256" key="2">
    <source>
        <dbReference type="SAM" id="Phobius"/>
    </source>
</evidence>
<gene>
    <name evidence="3" type="ORF">IL334_005040</name>
</gene>
<feature type="compositionally biased region" description="Polar residues" evidence="1">
    <location>
        <begin position="531"/>
        <end position="545"/>
    </location>
</feature>
<feature type="compositionally biased region" description="Polar residues" evidence="1">
    <location>
        <begin position="451"/>
        <end position="462"/>
    </location>
</feature>
<protein>
    <submittedName>
        <fullName evidence="3">Uncharacterized protein</fullName>
    </submittedName>
</protein>
<evidence type="ECO:0000313" key="4">
    <source>
        <dbReference type="Proteomes" id="UP001329825"/>
    </source>
</evidence>
<feature type="region of interest" description="Disordered" evidence="1">
    <location>
        <begin position="93"/>
        <end position="115"/>
    </location>
</feature>
<feature type="compositionally biased region" description="Low complexity" evidence="1">
    <location>
        <begin position="551"/>
        <end position="571"/>
    </location>
</feature>
<feature type="compositionally biased region" description="Low complexity" evidence="1">
    <location>
        <begin position="714"/>
        <end position="742"/>
    </location>
</feature>
<feature type="region of interest" description="Disordered" evidence="1">
    <location>
        <begin position="642"/>
        <end position="773"/>
    </location>
</feature>
<accession>A0ABZ1D215</accession>
<feature type="compositionally biased region" description="Low complexity" evidence="1">
    <location>
        <begin position="437"/>
        <end position="448"/>
    </location>
</feature>